<name>A0A839EE63_9MICO</name>
<dbReference type="RefSeq" id="WP_182490419.1">
    <property type="nucleotide sequence ID" value="NZ_BAAAOV010000015.1"/>
</dbReference>
<evidence type="ECO:0000313" key="1">
    <source>
        <dbReference type="EMBL" id="MBA8847605.1"/>
    </source>
</evidence>
<reference evidence="1 2" key="1">
    <citation type="submission" date="2020-07" db="EMBL/GenBank/DDBJ databases">
        <title>Sequencing the genomes of 1000 actinobacteria strains.</title>
        <authorList>
            <person name="Klenk H.-P."/>
        </authorList>
    </citation>
    <scope>NUCLEOTIDE SEQUENCE [LARGE SCALE GENOMIC DNA]</scope>
    <source>
        <strain evidence="1 2">DSM 19663</strain>
    </source>
</reference>
<evidence type="ECO:0000313" key="2">
    <source>
        <dbReference type="Proteomes" id="UP000585905"/>
    </source>
</evidence>
<gene>
    <name evidence="1" type="ORF">FHX53_001190</name>
</gene>
<sequence>MPEQRRATRRRRARGLRGSAVAGLITAMLAPGILAACAPVAVETAGGLSAVAAKRDRVVEQAHERSMQRLAEFVRAKWGPVSLPDIVVDRWVDSAEWGGVMAECLASAGFPGARAADEGQRIDYSGVNVDSARELFAVDVASFDCQGRYPVRSWFAESVRSVELPWAYAYATSELPACLARHGWAVVVPPSSADFDAAWRTDESYDPYALVGSDPLERASASLRCPPPEVLLDGASP</sequence>
<organism evidence="1 2">
    <name type="scientific">Microcella alkalica</name>
    <dbReference type="NCBI Taxonomy" id="355930"/>
    <lineage>
        <taxon>Bacteria</taxon>
        <taxon>Bacillati</taxon>
        <taxon>Actinomycetota</taxon>
        <taxon>Actinomycetes</taxon>
        <taxon>Micrococcales</taxon>
        <taxon>Microbacteriaceae</taxon>
        <taxon>Microcella</taxon>
    </lineage>
</organism>
<accession>A0A839EE63</accession>
<keyword evidence="2" id="KW-1185">Reference proteome</keyword>
<proteinExistence type="predicted"/>
<dbReference type="EMBL" id="JACGWX010000002">
    <property type="protein sequence ID" value="MBA8847605.1"/>
    <property type="molecule type" value="Genomic_DNA"/>
</dbReference>
<protein>
    <submittedName>
        <fullName evidence="1">Uncharacterized protein</fullName>
    </submittedName>
</protein>
<comment type="caution">
    <text evidence="1">The sequence shown here is derived from an EMBL/GenBank/DDBJ whole genome shotgun (WGS) entry which is preliminary data.</text>
</comment>
<dbReference type="Proteomes" id="UP000585905">
    <property type="component" value="Unassembled WGS sequence"/>
</dbReference>
<dbReference type="AlphaFoldDB" id="A0A839EE63"/>